<feature type="transmembrane region" description="Helical" evidence="1">
    <location>
        <begin position="83"/>
        <end position="102"/>
    </location>
</feature>
<feature type="transmembrane region" description="Helical" evidence="1">
    <location>
        <begin position="7"/>
        <end position="28"/>
    </location>
</feature>
<dbReference type="InterPro" id="IPR024164">
    <property type="entry name" value="KinB-signalling_activ"/>
</dbReference>
<feature type="transmembrane region" description="Helical" evidence="1">
    <location>
        <begin position="144"/>
        <end position="162"/>
    </location>
</feature>
<feature type="transmembrane region" description="Helical" evidence="1">
    <location>
        <begin position="114"/>
        <end position="132"/>
    </location>
</feature>
<comment type="caution">
    <text evidence="2">The sequence shown here is derived from an EMBL/GenBank/DDBJ whole genome shotgun (WGS) entry which is preliminary data.</text>
</comment>
<name>A0A3N5BVW0_9BACI</name>
<dbReference type="EMBL" id="RKRF01000015">
    <property type="protein sequence ID" value="RPF50045.1"/>
    <property type="molecule type" value="Genomic_DNA"/>
</dbReference>
<organism evidence="2 3">
    <name type="scientific">Aquisalibacillus elongatus</name>
    <dbReference type="NCBI Taxonomy" id="485577"/>
    <lineage>
        <taxon>Bacteria</taxon>
        <taxon>Bacillati</taxon>
        <taxon>Bacillota</taxon>
        <taxon>Bacilli</taxon>
        <taxon>Bacillales</taxon>
        <taxon>Bacillaceae</taxon>
        <taxon>Aquisalibacillus</taxon>
    </lineage>
</organism>
<protein>
    <submittedName>
        <fullName evidence="2">KinB signaling pathway activation protein</fullName>
    </submittedName>
</protein>
<reference evidence="2 3" key="1">
    <citation type="submission" date="2018-11" db="EMBL/GenBank/DDBJ databases">
        <title>Genomic Encyclopedia of Type Strains, Phase IV (KMG-IV): sequencing the most valuable type-strain genomes for metagenomic binning, comparative biology and taxonomic classification.</title>
        <authorList>
            <person name="Goeker M."/>
        </authorList>
    </citation>
    <scope>NUCLEOTIDE SEQUENCE [LARGE SCALE GENOMIC DNA]</scope>
    <source>
        <strain evidence="2 3">DSM 18090</strain>
    </source>
</reference>
<proteinExistence type="predicted"/>
<keyword evidence="1" id="KW-0472">Membrane</keyword>
<dbReference type="AlphaFoldDB" id="A0A3N5BVW0"/>
<dbReference type="SMART" id="SM01251">
    <property type="entry name" value="KbaA"/>
    <property type="match status" value="1"/>
</dbReference>
<accession>A0A3N5BVW0</accession>
<feature type="transmembrane region" description="Helical" evidence="1">
    <location>
        <begin position="48"/>
        <end position="71"/>
    </location>
</feature>
<keyword evidence="1" id="KW-0812">Transmembrane</keyword>
<dbReference type="PIRSF" id="PIRSF029886">
    <property type="entry name" value="KBAA"/>
    <property type="match status" value="1"/>
</dbReference>
<dbReference type="Proteomes" id="UP000276443">
    <property type="component" value="Unassembled WGS sequence"/>
</dbReference>
<dbReference type="GO" id="GO:0045881">
    <property type="term" value="P:positive regulation of sporulation resulting in formation of a cellular spore"/>
    <property type="evidence" value="ECO:0007669"/>
    <property type="project" value="InterPro"/>
</dbReference>
<gene>
    <name evidence="2" type="ORF">EDC24_3082</name>
</gene>
<evidence type="ECO:0000256" key="1">
    <source>
        <dbReference type="SAM" id="Phobius"/>
    </source>
</evidence>
<dbReference type="OrthoDB" id="2374256at2"/>
<sequence length="205" mass="23700">MTIRKWLKFFSTALLIGAVTTIITSFFVQTDAYTPYLDPFDLWNITGALFWFLGWGLVYSVISQMGFFAYLTIHQFGRGFFGFFWKHVQILLILIVLFDLVYFRYTRADDPGNIWSYILVAALLLIYSYAVAKVKAKDSHPRAFLPALFFMVVVTSVEWIPALREGSYEWVMLMVVPLLACNTYQVLTLHRIVGFNEGPSEKEKN</sequence>
<dbReference type="Pfam" id="PF14089">
    <property type="entry name" value="KbaA"/>
    <property type="match status" value="1"/>
</dbReference>
<keyword evidence="3" id="KW-1185">Reference proteome</keyword>
<keyword evidence="1" id="KW-1133">Transmembrane helix</keyword>
<evidence type="ECO:0000313" key="2">
    <source>
        <dbReference type="EMBL" id="RPF50045.1"/>
    </source>
</evidence>
<feature type="transmembrane region" description="Helical" evidence="1">
    <location>
        <begin position="168"/>
        <end position="187"/>
    </location>
</feature>
<evidence type="ECO:0000313" key="3">
    <source>
        <dbReference type="Proteomes" id="UP000276443"/>
    </source>
</evidence>